<comment type="caution">
    <text evidence="1">The sequence shown here is derived from an EMBL/GenBank/DDBJ whole genome shotgun (WGS) entry which is preliminary data.</text>
</comment>
<organism evidence="1 2">
    <name type="scientific">Rotaria magnacalcarata</name>
    <dbReference type="NCBI Taxonomy" id="392030"/>
    <lineage>
        <taxon>Eukaryota</taxon>
        <taxon>Metazoa</taxon>
        <taxon>Spiralia</taxon>
        <taxon>Gnathifera</taxon>
        <taxon>Rotifera</taxon>
        <taxon>Eurotatoria</taxon>
        <taxon>Bdelloidea</taxon>
        <taxon>Philodinida</taxon>
        <taxon>Philodinidae</taxon>
        <taxon>Rotaria</taxon>
    </lineage>
</organism>
<accession>A0A816Q3C3</accession>
<reference evidence="1" key="1">
    <citation type="submission" date="2021-02" db="EMBL/GenBank/DDBJ databases">
        <authorList>
            <person name="Nowell W R."/>
        </authorList>
    </citation>
    <scope>NUCLEOTIDE SEQUENCE</scope>
</reference>
<proteinExistence type="predicted"/>
<protein>
    <submittedName>
        <fullName evidence="1">Uncharacterized protein</fullName>
    </submittedName>
</protein>
<evidence type="ECO:0000313" key="2">
    <source>
        <dbReference type="Proteomes" id="UP000663887"/>
    </source>
</evidence>
<dbReference type="EMBL" id="CAJNRG010003222">
    <property type="protein sequence ID" value="CAF2054983.1"/>
    <property type="molecule type" value="Genomic_DNA"/>
</dbReference>
<dbReference type="AlphaFoldDB" id="A0A816Q3C3"/>
<evidence type="ECO:0000313" key="1">
    <source>
        <dbReference type="EMBL" id="CAF2054983.1"/>
    </source>
</evidence>
<sequence>MELERGFRDMHYNIDKGNLVTSVQPVVTQYNSSLPSITHKSPPQVINNTIDSSPITPTYNQINTQSTPKEIPHSSTLVNVTPIITDSHPTMQQNSFINNNYLDKSEIDSPINKIDPSTNLSVYNCSNDETIIQDTITENNPPFQNGKPSPIISTVESAPPKPYGLRPRTKDHSKCTKCPGCI</sequence>
<name>A0A816Q3C3_9BILA</name>
<gene>
    <name evidence="1" type="ORF">XDN619_LOCUS9492</name>
</gene>
<dbReference type="Proteomes" id="UP000663887">
    <property type="component" value="Unassembled WGS sequence"/>
</dbReference>